<evidence type="ECO:0000313" key="3">
    <source>
        <dbReference type="Proteomes" id="UP001612928"/>
    </source>
</evidence>
<dbReference type="Proteomes" id="UP001612928">
    <property type="component" value="Unassembled WGS sequence"/>
</dbReference>
<organism evidence="2 3">
    <name type="scientific">Nonomuraea indica</name>
    <dbReference type="NCBI Taxonomy" id="1581193"/>
    <lineage>
        <taxon>Bacteria</taxon>
        <taxon>Bacillati</taxon>
        <taxon>Actinomycetota</taxon>
        <taxon>Actinomycetes</taxon>
        <taxon>Streptosporangiales</taxon>
        <taxon>Streptosporangiaceae</taxon>
        <taxon>Nonomuraea</taxon>
    </lineage>
</organism>
<keyword evidence="1" id="KW-0812">Transmembrane</keyword>
<reference evidence="2 3" key="1">
    <citation type="submission" date="2024-10" db="EMBL/GenBank/DDBJ databases">
        <title>The Natural Products Discovery Center: Release of the First 8490 Sequenced Strains for Exploring Actinobacteria Biosynthetic Diversity.</title>
        <authorList>
            <person name="Kalkreuter E."/>
            <person name="Kautsar S.A."/>
            <person name="Yang D."/>
            <person name="Bader C.D."/>
            <person name="Teijaro C.N."/>
            <person name="Fluegel L."/>
            <person name="Davis C.M."/>
            <person name="Simpson J.R."/>
            <person name="Lauterbach L."/>
            <person name="Steele A.D."/>
            <person name="Gui C."/>
            <person name="Meng S."/>
            <person name="Li G."/>
            <person name="Viehrig K."/>
            <person name="Ye F."/>
            <person name="Su P."/>
            <person name="Kiefer A.F."/>
            <person name="Nichols A."/>
            <person name="Cepeda A.J."/>
            <person name="Yan W."/>
            <person name="Fan B."/>
            <person name="Jiang Y."/>
            <person name="Adhikari A."/>
            <person name="Zheng C.-J."/>
            <person name="Schuster L."/>
            <person name="Cowan T.M."/>
            <person name="Smanski M.J."/>
            <person name="Chevrette M.G."/>
            <person name="De Carvalho L.P.S."/>
            <person name="Shen B."/>
        </authorList>
    </citation>
    <scope>NUCLEOTIDE SEQUENCE [LARGE SCALE GENOMIC DNA]</scope>
    <source>
        <strain evidence="2 3">NPDC049503</strain>
    </source>
</reference>
<keyword evidence="3" id="KW-1185">Reference proteome</keyword>
<protein>
    <recommendedName>
        <fullName evidence="4">PqqD family protein</fullName>
    </recommendedName>
</protein>
<feature type="transmembrane region" description="Helical" evidence="1">
    <location>
        <begin position="248"/>
        <end position="267"/>
    </location>
</feature>
<keyword evidence="1" id="KW-1133">Transmembrane helix</keyword>
<evidence type="ECO:0000313" key="2">
    <source>
        <dbReference type="EMBL" id="MFI7439337.1"/>
    </source>
</evidence>
<accession>A0ABW7ZXV5</accession>
<proteinExistence type="predicted"/>
<feature type="transmembrane region" description="Helical" evidence="1">
    <location>
        <begin position="216"/>
        <end position="236"/>
    </location>
</feature>
<feature type="transmembrane region" description="Helical" evidence="1">
    <location>
        <begin position="119"/>
        <end position="137"/>
    </location>
</feature>
<feature type="transmembrane region" description="Helical" evidence="1">
    <location>
        <begin position="149"/>
        <end position="171"/>
    </location>
</feature>
<gene>
    <name evidence="2" type="ORF">ACIBP5_05145</name>
</gene>
<feature type="transmembrane region" description="Helical" evidence="1">
    <location>
        <begin position="366"/>
        <end position="389"/>
    </location>
</feature>
<dbReference type="EMBL" id="JBITMB010000001">
    <property type="protein sequence ID" value="MFI7439337.1"/>
    <property type="molecule type" value="Genomic_DNA"/>
</dbReference>
<comment type="caution">
    <text evidence="2">The sequence shown here is derived from an EMBL/GenBank/DDBJ whole genome shotgun (WGS) entry which is preliminary data.</text>
</comment>
<sequence length="401" mass="43510">MAASVDENLRERAARLTVAFDGEAWILGRPDMGVFVAVPEPGAVFVTALQQTGSLAEATARAGEVAGEDVDGADFLDGLTAAGLLAPPAETAPGMTGRGQIRWIEGVSPRVAARLFGRVAWFCYAAAAVFVVTLLLLDPRLRPSWEDAWFLPSPGLSAFSWLLLAVLFGALHEAWHWLAGRAIGVPAIFRVSYRGIYLVFETDLTQIVTVPRRRRYGVYLAGMAVDVVALALALALRTLAPSPFVDDVLAAVALLLSYTIVWQWAALPLRSDSYALLANALRCRNLYRTTWLTAKARLFRLTDAETAELAAAGERDRRVARWFVLLYLAGVAGMVWTFIAVVLPLVSSLGRWAVTQLGSGAIGSAGFWEAAAVVLYIAVQLGLPPLLALRERRLRQARRLL</sequence>
<evidence type="ECO:0008006" key="4">
    <source>
        <dbReference type="Google" id="ProtNLM"/>
    </source>
</evidence>
<name>A0ABW7ZXV5_9ACTN</name>
<dbReference type="RefSeq" id="WP_397018889.1">
    <property type="nucleotide sequence ID" value="NZ_JBITMB010000001.1"/>
</dbReference>
<evidence type="ECO:0000256" key="1">
    <source>
        <dbReference type="SAM" id="Phobius"/>
    </source>
</evidence>
<keyword evidence="1" id="KW-0472">Membrane</keyword>
<feature type="transmembrane region" description="Helical" evidence="1">
    <location>
        <begin position="324"/>
        <end position="346"/>
    </location>
</feature>